<evidence type="ECO:0000256" key="1">
    <source>
        <dbReference type="ARBA" id="ARBA00004141"/>
    </source>
</evidence>
<feature type="transmembrane region" description="Helical" evidence="5">
    <location>
        <begin position="46"/>
        <end position="68"/>
    </location>
</feature>
<evidence type="ECO:0000256" key="2">
    <source>
        <dbReference type="ARBA" id="ARBA00022692"/>
    </source>
</evidence>
<reference evidence="8" key="1">
    <citation type="journal article" date="2019" name="Int. J. Syst. Evol. Microbiol.">
        <title>The Global Catalogue of Microorganisms (GCM) 10K type strain sequencing project: providing services to taxonomists for standard genome sequencing and annotation.</title>
        <authorList>
            <consortium name="The Broad Institute Genomics Platform"/>
            <consortium name="The Broad Institute Genome Sequencing Center for Infectious Disease"/>
            <person name="Wu L."/>
            <person name="Ma J."/>
        </authorList>
    </citation>
    <scope>NUCLEOTIDE SEQUENCE [LARGE SCALE GENOMIC DNA]</scope>
    <source>
        <strain evidence="8">CCM 8653</strain>
    </source>
</reference>
<dbReference type="Pfam" id="PF01957">
    <property type="entry name" value="NfeD"/>
    <property type="match status" value="1"/>
</dbReference>
<evidence type="ECO:0000256" key="5">
    <source>
        <dbReference type="SAM" id="Phobius"/>
    </source>
</evidence>
<organism evidence="7 8">
    <name type="scientific">Isoptericola cucumis</name>
    <dbReference type="NCBI Taxonomy" id="1776856"/>
    <lineage>
        <taxon>Bacteria</taxon>
        <taxon>Bacillati</taxon>
        <taxon>Actinomycetota</taxon>
        <taxon>Actinomycetes</taxon>
        <taxon>Micrococcales</taxon>
        <taxon>Promicromonosporaceae</taxon>
        <taxon>Isoptericola</taxon>
    </lineage>
</organism>
<dbReference type="InterPro" id="IPR052165">
    <property type="entry name" value="Membrane_assoc_protease"/>
</dbReference>
<sequence>MDSWLWWVGAALVLGAVEMLSLDLVFIMLAGGALGGAVTAAAGGELWLQFVVACAVALLLIFVLRPWVLQHLRQRVPLVETNAAAHVGRPVVALTEVTETGGRVKLAGEVWSARLEDDGIPNSSPRVPEGTEMRVLRIDGATAVVEPVGSSHSQHEPSA</sequence>
<keyword evidence="4 5" id="KW-0472">Membrane</keyword>
<comment type="subcellular location">
    <subcellularLocation>
        <location evidence="1">Membrane</location>
        <topology evidence="1">Multi-pass membrane protein</topology>
    </subcellularLocation>
</comment>
<feature type="domain" description="NfeD-like C-terminal" evidence="6">
    <location>
        <begin position="84"/>
        <end position="147"/>
    </location>
</feature>
<protein>
    <submittedName>
        <fullName evidence="7">Membrane protein</fullName>
    </submittedName>
</protein>
<evidence type="ECO:0000256" key="4">
    <source>
        <dbReference type="ARBA" id="ARBA00023136"/>
    </source>
</evidence>
<name>A0ABQ2B6R7_9MICO</name>
<dbReference type="EMBL" id="BMDG01000004">
    <property type="protein sequence ID" value="GGI06794.1"/>
    <property type="molecule type" value="Genomic_DNA"/>
</dbReference>
<dbReference type="PANTHER" id="PTHR33507:SF3">
    <property type="entry name" value="INNER MEMBRANE PROTEIN YBBJ"/>
    <property type="match status" value="1"/>
</dbReference>
<dbReference type="Gene3D" id="2.40.50.140">
    <property type="entry name" value="Nucleic acid-binding proteins"/>
    <property type="match status" value="1"/>
</dbReference>
<dbReference type="Proteomes" id="UP000632535">
    <property type="component" value="Unassembled WGS sequence"/>
</dbReference>
<proteinExistence type="predicted"/>
<evidence type="ECO:0000256" key="3">
    <source>
        <dbReference type="ARBA" id="ARBA00022989"/>
    </source>
</evidence>
<evidence type="ECO:0000313" key="7">
    <source>
        <dbReference type="EMBL" id="GGI06794.1"/>
    </source>
</evidence>
<feature type="transmembrane region" description="Helical" evidence="5">
    <location>
        <begin position="7"/>
        <end position="34"/>
    </location>
</feature>
<accession>A0ABQ2B6R7</accession>
<dbReference type="RefSeq" id="WP_188522861.1">
    <property type="nucleotide sequence ID" value="NZ_BMDG01000004.1"/>
</dbReference>
<evidence type="ECO:0000313" key="8">
    <source>
        <dbReference type="Proteomes" id="UP000632535"/>
    </source>
</evidence>
<keyword evidence="3 5" id="KW-1133">Transmembrane helix</keyword>
<comment type="caution">
    <text evidence="7">The sequence shown here is derived from an EMBL/GenBank/DDBJ whole genome shotgun (WGS) entry which is preliminary data.</text>
</comment>
<dbReference type="InterPro" id="IPR012340">
    <property type="entry name" value="NA-bd_OB-fold"/>
</dbReference>
<keyword evidence="8" id="KW-1185">Reference proteome</keyword>
<dbReference type="PANTHER" id="PTHR33507">
    <property type="entry name" value="INNER MEMBRANE PROTEIN YBBJ"/>
    <property type="match status" value="1"/>
</dbReference>
<dbReference type="InterPro" id="IPR002810">
    <property type="entry name" value="NfeD-like_C"/>
</dbReference>
<gene>
    <name evidence="7" type="ORF">GCM10007368_12940</name>
</gene>
<evidence type="ECO:0000259" key="6">
    <source>
        <dbReference type="Pfam" id="PF01957"/>
    </source>
</evidence>
<keyword evidence="2 5" id="KW-0812">Transmembrane</keyword>